<name>A0AAE1LFJ3_9NEOP</name>
<accession>A0AAE1LFJ3</accession>
<dbReference type="InterPro" id="IPR048366">
    <property type="entry name" value="TNP-like_GBD"/>
</dbReference>
<dbReference type="Pfam" id="PF21788">
    <property type="entry name" value="TNP-like_GBD"/>
    <property type="match status" value="1"/>
</dbReference>
<dbReference type="InterPro" id="IPR048365">
    <property type="entry name" value="TNP-like_RNaseH_N"/>
</dbReference>
<organism evidence="5 6">
    <name type="scientific">Frankliniella fusca</name>
    <dbReference type="NCBI Taxonomy" id="407009"/>
    <lineage>
        <taxon>Eukaryota</taxon>
        <taxon>Metazoa</taxon>
        <taxon>Ecdysozoa</taxon>
        <taxon>Arthropoda</taxon>
        <taxon>Hexapoda</taxon>
        <taxon>Insecta</taxon>
        <taxon>Pterygota</taxon>
        <taxon>Neoptera</taxon>
        <taxon>Paraneoptera</taxon>
        <taxon>Thysanoptera</taxon>
        <taxon>Terebrantia</taxon>
        <taxon>Thripoidea</taxon>
        <taxon>Thripidae</taxon>
        <taxon>Frankliniella</taxon>
    </lineage>
</organism>
<evidence type="ECO:0000313" key="6">
    <source>
        <dbReference type="Proteomes" id="UP001219518"/>
    </source>
</evidence>
<feature type="region of interest" description="Disordered" evidence="2">
    <location>
        <begin position="922"/>
        <end position="946"/>
    </location>
</feature>
<keyword evidence="6" id="KW-1185">Reference proteome</keyword>
<feature type="region of interest" description="Disordered" evidence="2">
    <location>
        <begin position="1"/>
        <end position="106"/>
    </location>
</feature>
<dbReference type="AlphaFoldDB" id="A0AAE1LFJ3"/>
<comment type="caution">
    <text evidence="5">The sequence shown here is derived from an EMBL/GenBank/DDBJ whole genome shotgun (WGS) entry which is preliminary data.</text>
</comment>
<feature type="compositionally biased region" description="Basic residues" evidence="2">
    <location>
        <begin position="12"/>
        <end position="35"/>
    </location>
</feature>
<dbReference type="Pfam" id="PF21787">
    <property type="entry name" value="TNP-like_RNaseH_N"/>
    <property type="match status" value="1"/>
</dbReference>
<evidence type="ECO:0000256" key="1">
    <source>
        <dbReference type="SAM" id="Coils"/>
    </source>
</evidence>
<feature type="compositionally biased region" description="Basic and acidic residues" evidence="2">
    <location>
        <begin position="36"/>
        <end position="45"/>
    </location>
</feature>
<feature type="domain" description="Transposable element P transposase-like GTP-binding insertion" evidence="4">
    <location>
        <begin position="666"/>
        <end position="782"/>
    </location>
</feature>
<evidence type="ECO:0000259" key="3">
    <source>
        <dbReference type="Pfam" id="PF21787"/>
    </source>
</evidence>
<feature type="compositionally biased region" description="Acidic residues" evidence="2">
    <location>
        <begin position="928"/>
        <end position="937"/>
    </location>
</feature>
<feature type="domain" description="Transposable element P transposase-like RNase H" evidence="3">
    <location>
        <begin position="479"/>
        <end position="623"/>
    </location>
</feature>
<gene>
    <name evidence="5" type="ORF">KUF71_007675</name>
</gene>
<proteinExistence type="predicted"/>
<feature type="compositionally biased region" description="Basic and acidic residues" evidence="2">
    <location>
        <begin position="89"/>
        <end position="100"/>
    </location>
</feature>
<sequence>MSDEDGEGRAGSRIRRRGKQRRIGRKPKGKARRTPKHLDESHDAEDTLESQLPPPDKPNKPLKSKFWRKVKKVGTPRKRHRVVFEVEESSEKNEDMKETSEQLDEETYTEVISEFVDNSSSELISKDVIVVPDELPEVPQEVATSELETIDEETPYSLFISDPGSAPKELQADLAVLVATQMSTLLSDRWTVDVVEGTVRLYIVTKHDNVAVSKALVWSTTITQIFVHNKPLSADHVLFDAKAPNESDEDICGYLKHLAFVLEHAEVCNGIIHHKDMWNQNVENGKGTIEKAIFEDYKCMRSSNCALILLDPVSKCEACKNLQSAMKNQAIRKKKSKNQKTTNNRYLDRQQLDAKAVAIQLEKRGLKKKMAKLEKKIAKEIEKNSIGISKDLSEDLGKVFERHNAHLTPVEKLFWSEQLKALSVREKNPRCMRWHPFIIRLAIHIQARSGSSGYKGLRHFLQLPSERTLYDYTHYVDAAPGIQHETLQRLSRQVEKLTEAHEMYFSTTFDEVHVRGGVVIDKKNGEVIGYSHLTEVEEEMKKLEADMAGVEFDKVPAKSVLMFLAQGITTNLQGIVGIYPARDMTAGQLFTRAWSVIYSMESYNLKLLTLVGDGAATNKKFFRMHPLIPPGVIPKLDEFPTDVVYATINLVSTEKRPLFFIVDPPHLLKTLRNCLANSYGHKKTRKMYKNGEDLSWEVIVKLYDHTMLDKFKTNKLTKAHVKLTAFSCMKVLPAAQTMSRSVSTEITDLVEKSSVFGGHDTLELCQFITHVNDAFDCFNSSGDAQGKRNKLNPLLASYRSVDDPRFNYLLKDMLGFFRDWEADVKKRKGKFTKDAREKMFISKQSYESLKVTTYGFIGTITYMLDQVKAPKVDGRKLNQDKLEQTFGNLRMSGGGNRSLNVAEIGQKCVNLEVQGRAALPTKRGNTEVLDESWEPDDTPLKKRHKT</sequence>
<dbReference type="Proteomes" id="UP001219518">
    <property type="component" value="Unassembled WGS sequence"/>
</dbReference>
<reference evidence="5" key="2">
    <citation type="journal article" date="2023" name="BMC Genomics">
        <title>Pest status, molecular evolution, and epigenetic factors derived from the genome assembly of Frankliniella fusca, a thysanopteran phytovirus vector.</title>
        <authorList>
            <person name="Catto M.A."/>
            <person name="Labadie P.E."/>
            <person name="Jacobson A.L."/>
            <person name="Kennedy G.G."/>
            <person name="Srinivasan R."/>
            <person name="Hunt B.G."/>
        </authorList>
    </citation>
    <scope>NUCLEOTIDE SEQUENCE</scope>
    <source>
        <strain evidence="5">PL_HMW_Pooled</strain>
    </source>
</reference>
<reference evidence="5" key="1">
    <citation type="submission" date="2021-07" db="EMBL/GenBank/DDBJ databases">
        <authorList>
            <person name="Catto M.A."/>
            <person name="Jacobson A."/>
            <person name="Kennedy G."/>
            <person name="Labadie P."/>
            <person name="Hunt B.G."/>
            <person name="Srinivasan R."/>
        </authorList>
    </citation>
    <scope>NUCLEOTIDE SEQUENCE</scope>
    <source>
        <strain evidence="5">PL_HMW_Pooled</strain>
        <tissue evidence="5">Head</tissue>
    </source>
</reference>
<feature type="compositionally biased region" description="Basic residues" evidence="2">
    <location>
        <begin position="60"/>
        <end position="81"/>
    </location>
</feature>
<evidence type="ECO:0000259" key="4">
    <source>
        <dbReference type="Pfam" id="PF21788"/>
    </source>
</evidence>
<evidence type="ECO:0000313" key="5">
    <source>
        <dbReference type="EMBL" id="KAK3918276.1"/>
    </source>
</evidence>
<feature type="coiled-coil region" evidence="1">
    <location>
        <begin position="319"/>
        <end position="383"/>
    </location>
</feature>
<keyword evidence="1" id="KW-0175">Coiled coil</keyword>
<dbReference type="EMBL" id="JAHWGI010000930">
    <property type="protein sequence ID" value="KAK3918276.1"/>
    <property type="molecule type" value="Genomic_DNA"/>
</dbReference>
<protein>
    <submittedName>
        <fullName evidence="5">Transposable element P transposase</fullName>
    </submittedName>
</protein>
<evidence type="ECO:0000256" key="2">
    <source>
        <dbReference type="SAM" id="MobiDB-lite"/>
    </source>
</evidence>